<feature type="repeat" description="ANK" evidence="3">
    <location>
        <begin position="162"/>
        <end position="194"/>
    </location>
</feature>
<organism evidence="5 6">
    <name type="scientific">Dispira parvispora</name>
    <dbReference type="NCBI Taxonomy" id="1520584"/>
    <lineage>
        <taxon>Eukaryota</taxon>
        <taxon>Fungi</taxon>
        <taxon>Fungi incertae sedis</taxon>
        <taxon>Zoopagomycota</taxon>
        <taxon>Kickxellomycotina</taxon>
        <taxon>Dimargaritomycetes</taxon>
        <taxon>Dimargaritales</taxon>
        <taxon>Dimargaritaceae</taxon>
        <taxon>Dispira</taxon>
    </lineage>
</organism>
<dbReference type="InterPro" id="IPR036770">
    <property type="entry name" value="Ankyrin_rpt-contain_sf"/>
</dbReference>
<feature type="region of interest" description="Disordered" evidence="4">
    <location>
        <begin position="107"/>
        <end position="158"/>
    </location>
</feature>
<accession>A0A9W8E4R3</accession>
<dbReference type="PANTHER" id="PTHR24171:SF8">
    <property type="entry name" value="BRCA1-ASSOCIATED RING DOMAIN PROTEIN 1"/>
    <property type="match status" value="1"/>
</dbReference>
<keyword evidence="1" id="KW-0677">Repeat</keyword>
<feature type="region of interest" description="Disordered" evidence="4">
    <location>
        <begin position="1"/>
        <end position="63"/>
    </location>
</feature>
<dbReference type="AlphaFoldDB" id="A0A9W8E4R3"/>
<sequence length="434" mass="47281">MNWDAIPSQDESTPKRPATRRVTEEIHNFLHRVQHTGSSGSPSLSRGNSTRSRHRPPPRSALRQRIITAYKKYTCTDTQRFLQAVADEDLPTVLRFLFPTLGRQTSAGVGHSDTAVGTPPVPKFEELTPEGYSLSSNLSDPGTSPNWDPTHTPISPNVCDESQRTALHIAASKGNVAMILMLIRAGADVNTRDVLGNTPLHIAVVSNYINCVLALLQAGADITASNGSRNPVTPLDLARNRLRSIRTHERSILGCWDQEDGKKLPSPTKGDEVPPGWSNVRHDFHRVVSNIKEIIQILQFYASRTAPGHPPHSGVNAPFNAPSATSLVLRQPPQFTLNATGLSPSEPSDHRIIASELDQLLGKLTNLDLDNPLVSRSDIAAIPNLPNSGSSETRTPTDSMLVTTSHARRAVPGGTGEKEMDEILDRLEKLLCDL</sequence>
<evidence type="ECO:0000313" key="5">
    <source>
        <dbReference type="EMBL" id="KAJ1969364.1"/>
    </source>
</evidence>
<evidence type="ECO:0000256" key="1">
    <source>
        <dbReference type="ARBA" id="ARBA00022737"/>
    </source>
</evidence>
<evidence type="ECO:0000256" key="3">
    <source>
        <dbReference type="PROSITE-ProRule" id="PRU00023"/>
    </source>
</evidence>
<keyword evidence="6" id="KW-1185">Reference proteome</keyword>
<evidence type="ECO:0000256" key="4">
    <source>
        <dbReference type="SAM" id="MobiDB-lite"/>
    </source>
</evidence>
<dbReference type="PANTHER" id="PTHR24171">
    <property type="entry name" value="ANKYRIN REPEAT DOMAIN-CONTAINING PROTEIN 39-RELATED"/>
    <property type="match status" value="1"/>
</dbReference>
<keyword evidence="2 3" id="KW-0040">ANK repeat</keyword>
<feature type="compositionally biased region" description="Polar residues" evidence="4">
    <location>
        <begin position="133"/>
        <end position="155"/>
    </location>
</feature>
<reference evidence="5" key="1">
    <citation type="submission" date="2022-07" db="EMBL/GenBank/DDBJ databases">
        <title>Phylogenomic reconstructions and comparative analyses of Kickxellomycotina fungi.</title>
        <authorList>
            <person name="Reynolds N.K."/>
            <person name="Stajich J.E."/>
            <person name="Barry K."/>
            <person name="Grigoriev I.V."/>
            <person name="Crous P."/>
            <person name="Smith M.E."/>
        </authorList>
    </citation>
    <scope>NUCLEOTIDE SEQUENCE</scope>
    <source>
        <strain evidence="5">RSA 1196</strain>
    </source>
</reference>
<dbReference type="Proteomes" id="UP001150925">
    <property type="component" value="Unassembled WGS sequence"/>
</dbReference>
<dbReference type="GO" id="GO:0085020">
    <property type="term" value="P:protein K6-linked ubiquitination"/>
    <property type="evidence" value="ECO:0007669"/>
    <property type="project" value="TreeGrafter"/>
</dbReference>
<name>A0A9W8E4R3_9FUNG</name>
<evidence type="ECO:0000313" key="6">
    <source>
        <dbReference type="Proteomes" id="UP001150925"/>
    </source>
</evidence>
<feature type="region of interest" description="Disordered" evidence="4">
    <location>
        <begin position="258"/>
        <end position="277"/>
    </location>
</feature>
<protein>
    <submittedName>
        <fullName evidence="5">Uncharacterized protein</fullName>
    </submittedName>
</protein>
<dbReference type="Gene3D" id="1.25.40.20">
    <property type="entry name" value="Ankyrin repeat-containing domain"/>
    <property type="match status" value="1"/>
</dbReference>
<dbReference type="PROSITE" id="PS50088">
    <property type="entry name" value="ANK_REPEAT"/>
    <property type="match status" value="2"/>
</dbReference>
<feature type="repeat" description="ANK" evidence="3">
    <location>
        <begin position="195"/>
        <end position="227"/>
    </location>
</feature>
<dbReference type="EMBL" id="JANBPY010000066">
    <property type="protein sequence ID" value="KAJ1969364.1"/>
    <property type="molecule type" value="Genomic_DNA"/>
</dbReference>
<dbReference type="SUPFAM" id="SSF48403">
    <property type="entry name" value="Ankyrin repeat"/>
    <property type="match status" value="1"/>
</dbReference>
<feature type="compositionally biased region" description="Low complexity" evidence="4">
    <location>
        <begin position="37"/>
        <end position="50"/>
    </location>
</feature>
<proteinExistence type="predicted"/>
<dbReference type="PROSITE" id="PS50297">
    <property type="entry name" value="ANK_REP_REGION"/>
    <property type="match status" value="2"/>
</dbReference>
<dbReference type="SMART" id="SM00248">
    <property type="entry name" value="ANK"/>
    <property type="match status" value="2"/>
</dbReference>
<evidence type="ECO:0000256" key="2">
    <source>
        <dbReference type="ARBA" id="ARBA00023043"/>
    </source>
</evidence>
<dbReference type="InterPro" id="IPR002110">
    <property type="entry name" value="Ankyrin_rpt"/>
</dbReference>
<dbReference type="Pfam" id="PF12796">
    <property type="entry name" value="Ank_2"/>
    <property type="match status" value="1"/>
</dbReference>
<dbReference type="OrthoDB" id="341259at2759"/>
<comment type="caution">
    <text evidence="5">The sequence shown here is derived from an EMBL/GenBank/DDBJ whole genome shotgun (WGS) entry which is preliminary data.</text>
</comment>
<dbReference type="GO" id="GO:0004842">
    <property type="term" value="F:ubiquitin-protein transferase activity"/>
    <property type="evidence" value="ECO:0007669"/>
    <property type="project" value="TreeGrafter"/>
</dbReference>
<gene>
    <name evidence="5" type="ORF">IWQ62_000669</name>
</gene>